<dbReference type="InterPro" id="IPR007492">
    <property type="entry name" value="LytTR_DNA-bd_dom"/>
</dbReference>
<gene>
    <name evidence="6" type="ORF">H3Z74_05945</name>
</gene>
<dbReference type="InterPro" id="IPR039420">
    <property type="entry name" value="WalR-like"/>
</dbReference>
<reference evidence="6 7" key="1">
    <citation type="submission" date="2020-09" db="EMBL/GenBank/DDBJ databases">
        <title>Sphingomonas sp., a new species isolated from pork steak.</title>
        <authorList>
            <person name="Heidler von Heilborn D."/>
        </authorList>
    </citation>
    <scope>NUCLEOTIDE SEQUENCE [LARGE SCALE GENOMIC DNA]</scope>
    <source>
        <strain evidence="7">S8-3T</strain>
    </source>
</reference>
<dbReference type="SMART" id="SM00448">
    <property type="entry name" value="REC"/>
    <property type="match status" value="1"/>
</dbReference>
<dbReference type="GO" id="GO:0006355">
    <property type="term" value="P:regulation of DNA-templated transcription"/>
    <property type="evidence" value="ECO:0007669"/>
    <property type="project" value="TreeGrafter"/>
</dbReference>
<dbReference type="InterPro" id="IPR001789">
    <property type="entry name" value="Sig_transdc_resp-reg_receiver"/>
</dbReference>
<protein>
    <submittedName>
        <fullName evidence="6">Response regulator transcription factor</fullName>
    </submittedName>
</protein>
<dbReference type="PROSITE" id="PS50110">
    <property type="entry name" value="RESPONSE_REGULATORY"/>
    <property type="match status" value="1"/>
</dbReference>
<feature type="modified residue" description="4-aspartylphosphate" evidence="2">
    <location>
        <position position="56"/>
    </location>
</feature>
<dbReference type="Gene3D" id="3.40.50.2300">
    <property type="match status" value="1"/>
</dbReference>
<keyword evidence="7" id="KW-1185">Reference proteome</keyword>
<dbReference type="PANTHER" id="PTHR48111">
    <property type="entry name" value="REGULATOR OF RPOS"/>
    <property type="match status" value="1"/>
</dbReference>
<accession>A0A7H0LM31</accession>
<dbReference type="SUPFAM" id="SSF52172">
    <property type="entry name" value="CheY-like"/>
    <property type="match status" value="1"/>
</dbReference>
<dbReference type="Gene3D" id="2.40.50.1020">
    <property type="entry name" value="LytTr DNA-binding domain"/>
    <property type="match status" value="1"/>
</dbReference>
<dbReference type="Pfam" id="PF04397">
    <property type="entry name" value="LytTR"/>
    <property type="match status" value="1"/>
</dbReference>
<feature type="domain" description="Response regulatory" evidence="4">
    <location>
        <begin position="5"/>
        <end position="117"/>
    </location>
</feature>
<dbReference type="GO" id="GO:0005829">
    <property type="term" value="C:cytosol"/>
    <property type="evidence" value="ECO:0007669"/>
    <property type="project" value="TreeGrafter"/>
</dbReference>
<dbReference type="GO" id="GO:0000156">
    <property type="term" value="F:phosphorelay response regulator activity"/>
    <property type="evidence" value="ECO:0007669"/>
    <property type="project" value="TreeGrafter"/>
</dbReference>
<dbReference type="Pfam" id="PF00072">
    <property type="entry name" value="Response_reg"/>
    <property type="match status" value="1"/>
</dbReference>
<evidence type="ECO:0000256" key="1">
    <source>
        <dbReference type="ARBA" id="ARBA00023125"/>
    </source>
</evidence>
<evidence type="ECO:0000313" key="7">
    <source>
        <dbReference type="Proteomes" id="UP000516148"/>
    </source>
</evidence>
<evidence type="ECO:0000256" key="2">
    <source>
        <dbReference type="PROSITE-ProRule" id="PRU00169"/>
    </source>
</evidence>
<evidence type="ECO:0000259" key="5">
    <source>
        <dbReference type="PROSITE" id="PS50930"/>
    </source>
</evidence>
<sequence>MTGFSVLIVDDEPLARGRIRRALGAMADIHIVGEAANVDEAEALIGRLRPDIVTLDIQLPGGTGFDLLERLGPAAPATIFVTAFDHQAQRAFDAHAIDYVTKPLEPARLQVAVARACARLRASSNEERVNELQEMVSSLRRALQQTDSAGPDFWVKSRGEYRRLSLLNVTHIVAERDYVRIFSDGESHLHQESVTSLEQRLPPKVFIRVHRSAIIRRDAIVRLRSVQFSALIAELVDGSEIRIGRTYAARIRAELARGRVPALH</sequence>
<evidence type="ECO:0000259" key="4">
    <source>
        <dbReference type="PROSITE" id="PS50110"/>
    </source>
</evidence>
<name>A0A7H0LM31_9SPHN</name>
<dbReference type="GO" id="GO:0032993">
    <property type="term" value="C:protein-DNA complex"/>
    <property type="evidence" value="ECO:0007669"/>
    <property type="project" value="TreeGrafter"/>
</dbReference>
<organism evidence="6 7">
    <name type="scientific">Sphingomonas alpina</name>
    <dbReference type="NCBI Taxonomy" id="653931"/>
    <lineage>
        <taxon>Bacteria</taxon>
        <taxon>Pseudomonadati</taxon>
        <taxon>Pseudomonadota</taxon>
        <taxon>Alphaproteobacteria</taxon>
        <taxon>Sphingomonadales</taxon>
        <taxon>Sphingomonadaceae</taxon>
        <taxon>Sphingomonas</taxon>
    </lineage>
</organism>
<dbReference type="GO" id="GO:0000976">
    <property type="term" value="F:transcription cis-regulatory region binding"/>
    <property type="evidence" value="ECO:0007669"/>
    <property type="project" value="TreeGrafter"/>
</dbReference>
<dbReference type="SMART" id="SM00850">
    <property type="entry name" value="LytTR"/>
    <property type="match status" value="1"/>
</dbReference>
<dbReference type="RefSeq" id="WP_187763024.1">
    <property type="nucleotide sequence ID" value="NZ_CP061038.1"/>
</dbReference>
<dbReference type="EMBL" id="CP061038">
    <property type="protein sequence ID" value="QNQ10734.1"/>
    <property type="molecule type" value="Genomic_DNA"/>
</dbReference>
<dbReference type="InterPro" id="IPR011006">
    <property type="entry name" value="CheY-like_superfamily"/>
</dbReference>
<evidence type="ECO:0000256" key="3">
    <source>
        <dbReference type="SAM" id="Coils"/>
    </source>
</evidence>
<dbReference type="PROSITE" id="PS50930">
    <property type="entry name" value="HTH_LYTTR"/>
    <property type="match status" value="1"/>
</dbReference>
<keyword evidence="2" id="KW-0597">Phosphoprotein</keyword>
<keyword evidence="3" id="KW-0175">Coiled coil</keyword>
<dbReference type="Proteomes" id="UP000516148">
    <property type="component" value="Chromosome"/>
</dbReference>
<feature type="coiled-coil region" evidence="3">
    <location>
        <begin position="122"/>
        <end position="149"/>
    </location>
</feature>
<proteinExistence type="predicted"/>
<evidence type="ECO:0000313" key="6">
    <source>
        <dbReference type="EMBL" id="QNQ10734.1"/>
    </source>
</evidence>
<dbReference type="PANTHER" id="PTHR48111:SF3">
    <property type="entry name" value="TRANSCRIPTIONAL REGULATORY PROTEIN BTSR"/>
    <property type="match status" value="1"/>
</dbReference>
<dbReference type="AlphaFoldDB" id="A0A7H0LM31"/>
<keyword evidence="1" id="KW-0238">DNA-binding</keyword>
<feature type="domain" description="HTH LytTR-type" evidence="5">
    <location>
        <begin position="153"/>
        <end position="257"/>
    </location>
</feature>
<dbReference type="KEGG" id="spap:H3Z74_05945"/>